<name>A0A8J6P6W9_9FLAO</name>
<keyword evidence="3" id="KW-1185">Reference proteome</keyword>
<proteinExistence type="predicted"/>
<protein>
    <recommendedName>
        <fullName evidence="4">Adhesion protein FadA</fullName>
    </recommendedName>
</protein>
<dbReference type="EMBL" id="JACVEL010000001">
    <property type="protein sequence ID" value="MBC9810921.1"/>
    <property type="molecule type" value="Genomic_DNA"/>
</dbReference>
<sequence>MRKHILLFAVTCFVGLTSYSQGNTDLKGQITQKETELANAANSSRQVNTTIKAELNKLYIEYKSELETQLKSITDEVLLARKKEELEVINNKIENYSQQK</sequence>
<evidence type="ECO:0000256" key="1">
    <source>
        <dbReference type="SAM" id="Coils"/>
    </source>
</evidence>
<dbReference type="AlphaFoldDB" id="A0A8J6P6W9"/>
<feature type="coiled-coil region" evidence="1">
    <location>
        <begin position="63"/>
        <end position="99"/>
    </location>
</feature>
<evidence type="ECO:0000313" key="2">
    <source>
        <dbReference type="EMBL" id="MBC9810921.1"/>
    </source>
</evidence>
<organism evidence="2 3">
    <name type="scientific">Taishania pollutisoli</name>
    <dbReference type="NCBI Taxonomy" id="2766479"/>
    <lineage>
        <taxon>Bacteria</taxon>
        <taxon>Pseudomonadati</taxon>
        <taxon>Bacteroidota</taxon>
        <taxon>Flavobacteriia</taxon>
        <taxon>Flavobacteriales</taxon>
        <taxon>Crocinitomicaceae</taxon>
        <taxon>Taishania</taxon>
    </lineage>
</organism>
<dbReference type="RefSeq" id="WP_163492804.1">
    <property type="nucleotide sequence ID" value="NZ_JACVEL010000001.1"/>
</dbReference>
<comment type="caution">
    <text evidence="2">The sequence shown here is derived from an EMBL/GenBank/DDBJ whole genome shotgun (WGS) entry which is preliminary data.</text>
</comment>
<reference evidence="2" key="1">
    <citation type="submission" date="2020-09" db="EMBL/GenBank/DDBJ databases">
        <title>Taishania pollutisoli gen. nov., sp. nov., Isolated from Tetrabromobisphenol A-Contaminated Soil.</title>
        <authorList>
            <person name="Chen Q."/>
        </authorList>
    </citation>
    <scope>NUCLEOTIDE SEQUENCE</scope>
    <source>
        <strain evidence="2">CZZ-1</strain>
    </source>
</reference>
<accession>A0A8J6P6W9</accession>
<gene>
    <name evidence="2" type="ORF">H9Y05_00390</name>
</gene>
<keyword evidence="1" id="KW-0175">Coiled coil</keyword>
<dbReference type="Proteomes" id="UP000652681">
    <property type="component" value="Unassembled WGS sequence"/>
</dbReference>
<evidence type="ECO:0000313" key="3">
    <source>
        <dbReference type="Proteomes" id="UP000652681"/>
    </source>
</evidence>
<evidence type="ECO:0008006" key="4">
    <source>
        <dbReference type="Google" id="ProtNLM"/>
    </source>
</evidence>